<dbReference type="GO" id="GO:0003725">
    <property type="term" value="F:double-stranded RNA binding"/>
    <property type="evidence" value="ECO:0007669"/>
    <property type="project" value="InterPro"/>
</dbReference>
<proteinExistence type="predicted"/>
<dbReference type="EMBL" id="UYYF01001058">
    <property type="protein sequence ID" value="VDM99480.1"/>
    <property type="molecule type" value="Genomic_DNA"/>
</dbReference>
<evidence type="ECO:0000259" key="1">
    <source>
        <dbReference type="Pfam" id="PF22892"/>
    </source>
</evidence>
<accession>A0A0N5CSF1</accession>
<dbReference type="Pfam" id="PF22892">
    <property type="entry name" value="DSRM_MRPL44"/>
    <property type="match status" value="1"/>
</dbReference>
<protein>
    <submittedName>
        <fullName evidence="4">Tail peptide</fullName>
    </submittedName>
</protein>
<dbReference type="AlphaFoldDB" id="A0A0N5CSF1"/>
<evidence type="ECO:0000313" key="4">
    <source>
        <dbReference type="WBParaSite" id="TCLT_0000315201-mRNA-1"/>
    </source>
</evidence>
<gene>
    <name evidence="2" type="ORF">TCLT_LOCUS3152</name>
</gene>
<feature type="domain" description="Large ribosomal subunit protein mL44 dsRNA binding" evidence="1">
    <location>
        <begin position="1"/>
        <end position="44"/>
    </location>
</feature>
<dbReference type="InterPro" id="IPR044444">
    <property type="entry name" value="Ribosomal_mL44_DSRM_metazoa"/>
</dbReference>
<evidence type="ECO:0000313" key="3">
    <source>
        <dbReference type="Proteomes" id="UP000276776"/>
    </source>
</evidence>
<reference evidence="4" key="1">
    <citation type="submission" date="2017-02" db="UniProtKB">
        <authorList>
            <consortium name="WormBaseParasite"/>
        </authorList>
    </citation>
    <scope>IDENTIFICATION</scope>
</reference>
<keyword evidence="3" id="KW-1185">Reference proteome</keyword>
<dbReference type="Proteomes" id="UP000276776">
    <property type="component" value="Unassembled WGS sequence"/>
</dbReference>
<dbReference type="OrthoDB" id="444135at2759"/>
<evidence type="ECO:0000313" key="2">
    <source>
        <dbReference type="EMBL" id="VDM99480.1"/>
    </source>
</evidence>
<dbReference type="WBParaSite" id="TCLT_0000315201-mRNA-1">
    <property type="protein sequence ID" value="TCLT_0000315201-mRNA-1"/>
    <property type="gene ID" value="TCLT_0000315201"/>
</dbReference>
<reference evidence="2 3" key="2">
    <citation type="submission" date="2018-11" db="EMBL/GenBank/DDBJ databases">
        <authorList>
            <consortium name="Pathogen Informatics"/>
        </authorList>
    </citation>
    <scope>NUCLEOTIDE SEQUENCE [LARGE SCALE GENOMIC DNA]</scope>
</reference>
<name>A0A0N5CSF1_THECL</name>
<dbReference type="STRING" id="103827.A0A0N5CSF1"/>
<organism evidence="4">
    <name type="scientific">Thelazia callipaeda</name>
    <name type="common">Oriental eyeworm</name>
    <name type="synonym">Parasitic nematode</name>
    <dbReference type="NCBI Taxonomy" id="103827"/>
    <lineage>
        <taxon>Eukaryota</taxon>
        <taxon>Metazoa</taxon>
        <taxon>Ecdysozoa</taxon>
        <taxon>Nematoda</taxon>
        <taxon>Chromadorea</taxon>
        <taxon>Rhabditida</taxon>
        <taxon>Spirurina</taxon>
        <taxon>Spiruromorpha</taxon>
        <taxon>Thelazioidea</taxon>
        <taxon>Thelaziidae</taxon>
        <taxon>Thelazia</taxon>
    </lineage>
</organism>
<sequence length="113" mass="13349">MAAMDALMRCWGITADKKFPFSNLESLSDLDHFSKPHYSLQEICSPNYVLKFVDLEEEQEPLDVKDVALRYRKEIESVVGTPLRRRLRHKFSRGTFGKRSFRYMNKPKVYQIC</sequence>